<dbReference type="Pfam" id="PF13041">
    <property type="entry name" value="PPR_2"/>
    <property type="match status" value="1"/>
</dbReference>
<evidence type="ECO:0000256" key="1">
    <source>
        <dbReference type="ARBA" id="ARBA00022737"/>
    </source>
</evidence>
<dbReference type="InterPro" id="IPR011990">
    <property type="entry name" value="TPR-like_helical_dom_sf"/>
</dbReference>
<dbReference type="Gene3D" id="1.25.40.10">
    <property type="entry name" value="Tetratricopeptide repeat domain"/>
    <property type="match status" value="1"/>
</dbReference>
<proteinExistence type="predicted"/>
<protein>
    <recommendedName>
        <fullName evidence="6">Pentatricopeptide repeat-containing protein</fullName>
    </recommendedName>
</protein>
<feature type="repeat" description="PPR" evidence="2">
    <location>
        <begin position="45"/>
        <end position="79"/>
    </location>
</feature>
<accession>A0A812MWS3</accession>
<dbReference type="AlphaFoldDB" id="A0A812MWS3"/>
<organism evidence="4 5">
    <name type="scientific">Symbiodinium natans</name>
    <dbReference type="NCBI Taxonomy" id="878477"/>
    <lineage>
        <taxon>Eukaryota</taxon>
        <taxon>Sar</taxon>
        <taxon>Alveolata</taxon>
        <taxon>Dinophyceae</taxon>
        <taxon>Suessiales</taxon>
        <taxon>Symbiodiniaceae</taxon>
        <taxon>Symbiodinium</taxon>
    </lineage>
</organism>
<gene>
    <name evidence="4" type="ORF">SNAT2548_LOCUS15281</name>
</gene>
<dbReference type="InterPro" id="IPR002885">
    <property type="entry name" value="PPR_rpt"/>
</dbReference>
<evidence type="ECO:0008006" key="6">
    <source>
        <dbReference type="Google" id="ProtNLM"/>
    </source>
</evidence>
<dbReference type="PANTHER" id="PTHR47447:SF17">
    <property type="entry name" value="OS12G0638900 PROTEIN"/>
    <property type="match status" value="1"/>
</dbReference>
<dbReference type="OrthoDB" id="1890565at2759"/>
<feature type="region of interest" description="Disordered" evidence="3">
    <location>
        <begin position="93"/>
        <end position="112"/>
    </location>
</feature>
<reference evidence="4" key="1">
    <citation type="submission" date="2021-02" db="EMBL/GenBank/DDBJ databases">
        <authorList>
            <person name="Dougan E. K."/>
            <person name="Rhodes N."/>
            <person name="Thang M."/>
            <person name="Chan C."/>
        </authorList>
    </citation>
    <scope>NUCLEOTIDE SEQUENCE</scope>
</reference>
<keyword evidence="1" id="KW-0677">Repeat</keyword>
<evidence type="ECO:0000313" key="4">
    <source>
        <dbReference type="EMBL" id="CAE7289460.1"/>
    </source>
</evidence>
<sequence length="145" mass="16137">MHFDHREDINRYGALVQAYVVAEDIGAAERVFTEHHATDANNRNNTFAHNTLLKAYVQKGQVQKAEELFKQMRKVRPDATTYLQMIRAAASVADPEGHDKQMETPKSTRPCPVLGRESLPLVSAGVGGFRLNQLIPLDFACAAMT</sequence>
<dbReference type="NCBIfam" id="TIGR00756">
    <property type="entry name" value="PPR"/>
    <property type="match status" value="1"/>
</dbReference>
<dbReference type="SUPFAM" id="SSF48452">
    <property type="entry name" value="TPR-like"/>
    <property type="match status" value="1"/>
</dbReference>
<name>A0A812MWS3_9DINO</name>
<comment type="caution">
    <text evidence="4">The sequence shown here is derived from an EMBL/GenBank/DDBJ whole genome shotgun (WGS) entry which is preliminary data.</text>
</comment>
<evidence type="ECO:0000256" key="2">
    <source>
        <dbReference type="PROSITE-ProRule" id="PRU00708"/>
    </source>
</evidence>
<dbReference type="EMBL" id="CAJNDS010001924">
    <property type="protein sequence ID" value="CAE7289460.1"/>
    <property type="molecule type" value="Genomic_DNA"/>
</dbReference>
<dbReference type="PROSITE" id="PS51375">
    <property type="entry name" value="PPR"/>
    <property type="match status" value="1"/>
</dbReference>
<dbReference type="Proteomes" id="UP000604046">
    <property type="component" value="Unassembled WGS sequence"/>
</dbReference>
<dbReference type="PANTHER" id="PTHR47447">
    <property type="entry name" value="OS03G0856100 PROTEIN"/>
    <property type="match status" value="1"/>
</dbReference>
<evidence type="ECO:0000256" key="3">
    <source>
        <dbReference type="SAM" id="MobiDB-lite"/>
    </source>
</evidence>
<evidence type="ECO:0000313" key="5">
    <source>
        <dbReference type="Proteomes" id="UP000604046"/>
    </source>
</evidence>
<keyword evidence="5" id="KW-1185">Reference proteome</keyword>